<gene>
    <name evidence="3" type="ordered locus">bpr_I0823</name>
</gene>
<dbReference type="STRING" id="515622.bpr_I0823"/>
<keyword evidence="4" id="KW-1185">Reference proteome</keyword>
<keyword evidence="1" id="KW-1133">Transmembrane helix</keyword>
<dbReference type="HOGENOM" id="CLU_709185_0_0_9"/>
<evidence type="ECO:0000259" key="2">
    <source>
        <dbReference type="Pfam" id="PF13472"/>
    </source>
</evidence>
<dbReference type="Proteomes" id="UP000001299">
    <property type="component" value="Chromosome 1"/>
</dbReference>
<dbReference type="CDD" id="cd00229">
    <property type="entry name" value="SGNH_hydrolase"/>
    <property type="match status" value="1"/>
</dbReference>
<keyword evidence="1" id="KW-0472">Membrane</keyword>
<dbReference type="PANTHER" id="PTHR34407">
    <property type="entry name" value="EXPRESSED PROTEIN"/>
    <property type="match status" value="1"/>
</dbReference>
<dbReference type="InterPro" id="IPR036514">
    <property type="entry name" value="SGNH_hydro_sf"/>
</dbReference>
<feature type="transmembrane region" description="Helical" evidence="1">
    <location>
        <begin position="12"/>
        <end position="31"/>
    </location>
</feature>
<feature type="domain" description="SGNH hydrolase-type esterase" evidence="2">
    <location>
        <begin position="91"/>
        <end position="246"/>
    </location>
</feature>
<organism evidence="3 4">
    <name type="scientific">Butyrivibrio proteoclasticus (strain ATCC 51982 / DSM 14932 / B316)</name>
    <name type="common">Clostridium proteoclasticum</name>
    <dbReference type="NCBI Taxonomy" id="515622"/>
    <lineage>
        <taxon>Bacteria</taxon>
        <taxon>Bacillati</taxon>
        <taxon>Bacillota</taxon>
        <taxon>Clostridia</taxon>
        <taxon>Lachnospirales</taxon>
        <taxon>Lachnospiraceae</taxon>
        <taxon>Butyrivibrio</taxon>
    </lineage>
</organism>
<protein>
    <submittedName>
        <fullName evidence="3">GDSL-family lipase/acylhydrolase</fullName>
    </submittedName>
</protein>
<dbReference type="KEGG" id="bpb:bpr_I0823"/>
<dbReference type="Pfam" id="PF13472">
    <property type="entry name" value="Lipase_GDSL_2"/>
    <property type="match status" value="1"/>
</dbReference>
<evidence type="ECO:0000313" key="3">
    <source>
        <dbReference type="EMBL" id="ADL33565.1"/>
    </source>
</evidence>
<dbReference type="RefSeq" id="WP_013280221.1">
    <property type="nucleotide sequence ID" value="NC_014387.1"/>
</dbReference>
<dbReference type="AlphaFoldDB" id="E0S190"/>
<proteinExistence type="predicted"/>
<accession>E0S190</accession>
<dbReference type="Gene3D" id="3.40.50.1110">
    <property type="entry name" value="SGNH hydrolase"/>
    <property type="match status" value="1"/>
</dbReference>
<dbReference type="SUPFAM" id="SSF52266">
    <property type="entry name" value="SGNH hydrolase"/>
    <property type="match status" value="1"/>
</dbReference>
<dbReference type="eggNOG" id="COG2755">
    <property type="taxonomic scope" value="Bacteria"/>
</dbReference>
<dbReference type="PANTHER" id="PTHR34407:SF1">
    <property type="entry name" value="SGNH HYDROLASE-TYPE ESTERASE DOMAIN-CONTAINING PROTEIN"/>
    <property type="match status" value="1"/>
</dbReference>
<sequence>MYKRKKNGGTGYILIILSVILAVILGVLLYYSHIQELQREASLKVLLQQEHEKQLAQKEEEQRLELALQEKREGDSFYQKLADGFDVNVLVVGDSIGAGAGASDDNHNLSTLLKNKIAETYGSLVTLTNVSLGGNTSYAGYASTMALDDNVDYNLVVLCYGQNDSQENFSLYYEAMIRAVKNRYPKASLLAILESSQKEYTLKMQAIQDIASHYSIPVVDTIAPFQKNYESLTADAVHPNDDGYKVYCETTMKTINDLVAESYGFDPMDVSPMNDRVMDFDDFKFVGADQFTRDNNTFTLNTSLQGTILGIDYDFVSGANSCKIIIDGEEYAAPEVSFDYDSSQRHIMVVNNWLDGDVVDVQNEIKVVFADDENGQKQADGFRGLAISG</sequence>
<dbReference type="GO" id="GO:0016787">
    <property type="term" value="F:hydrolase activity"/>
    <property type="evidence" value="ECO:0007669"/>
    <property type="project" value="UniProtKB-KW"/>
</dbReference>
<dbReference type="InterPro" id="IPR013830">
    <property type="entry name" value="SGNH_hydro"/>
</dbReference>
<evidence type="ECO:0000313" key="4">
    <source>
        <dbReference type="Proteomes" id="UP000001299"/>
    </source>
</evidence>
<keyword evidence="3" id="KW-0378">Hydrolase</keyword>
<keyword evidence="1" id="KW-0812">Transmembrane</keyword>
<dbReference type="EMBL" id="CP001810">
    <property type="protein sequence ID" value="ADL33565.1"/>
    <property type="molecule type" value="Genomic_DNA"/>
</dbReference>
<name>E0S190_BUTPB</name>
<reference evidence="3 4" key="1">
    <citation type="journal article" date="2010" name="PLoS ONE">
        <title>The glycobiome of the rumen bacterium Butyrivibrio proteoclasticus B316(T) highlights adaptation to a polysaccharide-rich environment.</title>
        <authorList>
            <person name="Kelly W.J."/>
            <person name="Leahy S.C."/>
            <person name="Altermann E."/>
            <person name="Yeoman C.J."/>
            <person name="Dunne J.C."/>
            <person name="Kong Z."/>
            <person name="Pacheco D.M."/>
            <person name="Li D."/>
            <person name="Noel S.J."/>
            <person name="Moon C.D."/>
            <person name="Cookson A.L."/>
            <person name="Attwood G.T."/>
        </authorList>
    </citation>
    <scope>NUCLEOTIDE SEQUENCE [LARGE SCALE GENOMIC DNA]</scope>
    <source>
        <strain evidence="4">ATCC 51982 / DSM 14932 / B316</strain>
    </source>
</reference>
<evidence type="ECO:0000256" key="1">
    <source>
        <dbReference type="SAM" id="Phobius"/>
    </source>
</evidence>